<dbReference type="PANTHER" id="PTHR36454">
    <property type="entry name" value="LMO2823 PROTEIN"/>
    <property type="match status" value="1"/>
</dbReference>
<proteinExistence type="predicted"/>
<evidence type="ECO:0000313" key="2">
    <source>
        <dbReference type="Proteomes" id="UP000095602"/>
    </source>
</evidence>
<evidence type="ECO:0000313" key="1">
    <source>
        <dbReference type="EMBL" id="CUO93905.1"/>
    </source>
</evidence>
<sequence>MSNCFNPANILLPNDCIDMEKWSVIACDQFTSQADYWDAVEKHVADAPSTLNVVFPEIYLGTITKQENDCNSSGDGVKNDKETGRKTKYASMTDDERIKYINTTMDTYLTDGTLKQAVADGYVLVERTTESGVRLGIVGLIDLDDYDFDPKKKTLIRATEGTVISRIPPRVKIRENAAIELPHVMLLVDDPIDRQKIDGCQGATQEDAVNIAAVKHGIIEYVYAIKDTLRKLYDTELMQGGGHIRGYAVEGEAAKQVTEAFAAKQNSCGGFLFAVGDGNHSLATAKTCWENIKKSGKFTEEQLKTHPARHALVEICNLHSEALEFKPIHRLLTNVDVKDMLSFFEAEITKQGLESTEGDEIVFEYVESGSCDSAKSANGNEVVSENNDGSCTAPIKNSGINITNRGDRLPVEILQGILDKYLETHGNVEIDYIHGDEALHGLVKETKGCGIFLQSIDKSTLFPAINAGGVLPRKTFSIGEANEKRYYMECHKISM</sequence>
<dbReference type="Proteomes" id="UP000095602">
    <property type="component" value="Unassembled WGS sequence"/>
</dbReference>
<dbReference type="EMBL" id="CZAJ01000010">
    <property type="protein sequence ID" value="CUO93905.1"/>
    <property type="molecule type" value="Genomic_DNA"/>
</dbReference>
<name>A0A174J9N6_9FIRM</name>
<protein>
    <submittedName>
        <fullName evidence="1">Uncharacterized conserved protein</fullName>
    </submittedName>
</protein>
<dbReference type="InterPro" id="IPR008323">
    <property type="entry name" value="UCP033563"/>
</dbReference>
<dbReference type="Pfam" id="PF06245">
    <property type="entry name" value="DUF1015"/>
    <property type="match status" value="1"/>
</dbReference>
<dbReference type="PANTHER" id="PTHR36454:SF1">
    <property type="entry name" value="DUF1015 DOMAIN-CONTAINING PROTEIN"/>
    <property type="match status" value="1"/>
</dbReference>
<dbReference type="AlphaFoldDB" id="A0A174J9N6"/>
<accession>A0A174J9N6</accession>
<organism evidence="1 2">
    <name type="scientific">Agathobacter rectalis</name>
    <dbReference type="NCBI Taxonomy" id="39491"/>
    <lineage>
        <taxon>Bacteria</taxon>
        <taxon>Bacillati</taxon>
        <taxon>Bacillota</taxon>
        <taxon>Clostridia</taxon>
        <taxon>Lachnospirales</taxon>
        <taxon>Lachnospiraceae</taxon>
        <taxon>Agathobacter</taxon>
    </lineage>
</organism>
<reference evidence="1 2" key="1">
    <citation type="submission" date="2015-09" db="EMBL/GenBank/DDBJ databases">
        <authorList>
            <consortium name="Pathogen Informatics"/>
        </authorList>
    </citation>
    <scope>NUCLEOTIDE SEQUENCE [LARGE SCALE GENOMIC DNA]</scope>
    <source>
        <strain evidence="1 2">2789STDY5834884</strain>
    </source>
</reference>
<dbReference type="RefSeq" id="WP_055273510.1">
    <property type="nucleotide sequence ID" value="NZ_CZAJ01000010.1"/>
</dbReference>
<gene>
    <name evidence="1" type="ORF">ERS852497_01343</name>
</gene>